<protein>
    <submittedName>
        <fullName evidence="2">Uncharacterized protein</fullName>
    </submittedName>
</protein>
<reference evidence="2" key="1">
    <citation type="journal article" date="2020" name="Nature">
        <title>Giant virus diversity and host interactions through global metagenomics.</title>
        <authorList>
            <person name="Schulz F."/>
            <person name="Roux S."/>
            <person name="Paez-Espino D."/>
            <person name="Jungbluth S."/>
            <person name="Walsh D.A."/>
            <person name="Denef V.J."/>
            <person name="McMahon K.D."/>
            <person name="Konstantinidis K.T."/>
            <person name="Eloe-Fadrosh E.A."/>
            <person name="Kyrpides N.C."/>
            <person name="Woyke T."/>
        </authorList>
    </citation>
    <scope>NUCLEOTIDE SEQUENCE</scope>
    <source>
        <strain evidence="2">GVMAG-M-3300023174-189</strain>
    </source>
</reference>
<keyword evidence="1" id="KW-0812">Transmembrane</keyword>
<name>A0A6C0DI78_9ZZZZ</name>
<feature type="transmembrane region" description="Helical" evidence="1">
    <location>
        <begin position="67"/>
        <end position="92"/>
    </location>
</feature>
<accession>A0A6C0DI78</accession>
<dbReference type="EMBL" id="MN739626">
    <property type="protein sequence ID" value="QHT16666.1"/>
    <property type="molecule type" value="Genomic_DNA"/>
</dbReference>
<evidence type="ECO:0000256" key="1">
    <source>
        <dbReference type="SAM" id="Phobius"/>
    </source>
</evidence>
<dbReference type="AlphaFoldDB" id="A0A6C0DI78"/>
<keyword evidence="1" id="KW-0472">Membrane</keyword>
<sequence>MKYYQYFFVILRSLVILQTVLVLSGKFSTEPHTKLVIDSLVKLGIGGFLFLFFLLNEIPGIDPWDAFIIRFAGVVLMLNIDFGGLLDILSIYSPSLAQHLSFLKTIQGA</sequence>
<organism evidence="2">
    <name type="scientific">viral metagenome</name>
    <dbReference type="NCBI Taxonomy" id="1070528"/>
    <lineage>
        <taxon>unclassified sequences</taxon>
        <taxon>metagenomes</taxon>
        <taxon>organismal metagenomes</taxon>
    </lineage>
</organism>
<evidence type="ECO:0000313" key="2">
    <source>
        <dbReference type="EMBL" id="QHT16666.1"/>
    </source>
</evidence>
<feature type="transmembrane region" description="Helical" evidence="1">
    <location>
        <begin position="35"/>
        <end position="55"/>
    </location>
</feature>
<proteinExistence type="predicted"/>
<keyword evidence="1" id="KW-1133">Transmembrane helix</keyword>
<feature type="transmembrane region" description="Helical" evidence="1">
    <location>
        <begin position="6"/>
        <end position="23"/>
    </location>
</feature>